<evidence type="ECO:0000313" key="7">
    <source>
        <dbReference type="Proteomes" id="UP001500279"/>
    </source>
</evidence>
<evidence type="ECO:0000256" key="4">
    <source>
        <dbReference type="SAM" id="SignalP"/>
    </source>
</evidence>
<proteinExistence type="predicted"/>
<dbReference type="InterPro" id="IPR047971">
    <property type="entry name" value="ExeM-like"/>
</dbReference>
<dbReference type="Gene3D" id="2.60.40.1260">
    <property type="entry name" value="Lamin Tail domain"/>
    <property type="match status" value="1"/>
</dbReference>
<dbReference type="InterPro" id="IPR036691">
    <property type="entry name" value="Endo/exonu/phosph_ase_sf"/>
</dbReference>
<dbReference type="RefSeq" id="WP_141289824.1">
    <property type="nucleotide sequence ID" value="NZ_BAAAEW010000052.1"/>
</dbReference>
<evidence type="ECO:0000256" key="3">
    <source>
        <dbReference type="ARBA" id="ARBA00022737"/>
    </source>
</evidence>
<keyword evidence="4" id="KW-0732">Signal</keyword>
<accession>A0ABN1KLX8</accession>
<dbReference type="CDD" id="cd04486">
    <property type="entry name" value="YhcR_OBF_like"/>
    <property type="match status" value="1"/>
</dbReference>
<dbReference type="InterPro" id="IPR005135">
    <property type="entry name" value="Endo/exonuclease/phosphatase"/>
</dbReference>
<dbReference type="Gene3D" id="2.150.10.10">
    <property type="entry name" value="Serralysin-like metalloprotease, C-terminal"/>
    <property type="match status" value="1"/>
</dbReference>
<dbReference type="PROSITE" id="PS51841">
    <property type="entry name" value="LTD"/>
    <property type="match status" value="1"/>
</dbReference>
<dbReference type="SUPFAM" id="SSF51120">
    <property type="entry name" value="beta-Roll"/>
    <property type="match status" value="1"/>
</dbReference>
<dbReference type="Gene3D" id="3.60.10.10">
    <property type="entry name" value="Endonuclease/exonuclease/phosphatase"/>
    <property type="match status" value="1"/>
</dbReference>
<organism evidence="6 7">
    <name type="scientific">Ideonella azotifigens</name>
    <dbReference type="NCBI Taxonomy" id="513160"/>
    <lineage>
        <taxon>Bacteria</taxon>
        <taxon>Pseudomonadati</taxon>
        <taxon>Pseudomonadota</taxon>
        <taxon>Betaproteobacteria</taxon>
        <taxon>Burkholderiales</taxon>
        <taxon>Sphaerotilaceae</taxon>
        <taxon>Ideonella</taxon>
    </lineage>
</organism>
<dbReference type="InterPro" id="IPR013858">
    <property type="entry name" value="Peptidase_M10B_C"/>
</dbReference>
<evidence type="ECO:0000256" key="2">
    <source>
        <dbReference type="ARBA" id="ARBA00022525"/>
    </source>
</evidence>
<dbReference type="EMBL" id="BAAAEW010000052">
    <property type="protein sequence ID" value="GAA0770788.1"/>
    <property type="molecule type" value="Genomic_DNA"/>
</dbReference>
<comment type="caution">
    <text evidence="6">The sequence shown here is derived from an EMBL/GenBank/DDBJ whole genome shotgun (WGS) entry which is preliminary data.</text>
</comment>
<keyword evidence="2" id="KW-0964">Secreted</keyword>
<evidence type="ECO:0000259" key="5">
    <source>
        <dbReference type="PROSITE" id="PS51841"/>
    </source>
</evidence>
<dbReference type="SUPFAM" id="SSF74853">
    <property type="entry name" value="Lamin A/C globular tail domain"/>
    <property type="match status" value="1"/>
</dbReference>
<name>A0ABN1KLX8_9BURK</name>
<dbReference type="SUPFAM" id="SSF56219">
    <property type="entry name" value="DNase I-like"/>
    <property type="match status" value="1"/>
</dbReference>
<dbReference type="Pfam" id="PF08548">
    <property type="entry name" value="Peptidase_M10_C"/>
    <property type="match status" value="1"/>
</dbReference>
<evidence type="ECO:0000313" key="6">
    <source>
        <dbReference type="EMBL" id="GAA0770788.1"/>
    </source>
</evidence>
<feature type="signal peptide" evidence="4">
    <location>
        <begin position="1"/>
        <end position="21"/>
    </location>
</feature>
<keyword evidence="7" id="KW-1185">Reference proteome</keyword>
<comment type="subcellular location">
    <subcellularLocation>
        <location evidence="1">Secreted</location>
    </subcellularLocation>
</comment>
<dbReference type="PANTHER" id="PTHR42834:SF1">
    <property type="entry name" value="ENDONUCLEASE_EXONUCLEASE_PHOSPHATASE FAMILY PROTEIN (AFU_ORTHOLOGUE AFUA_3G09210)"/>
    <property type="match status" value="1"/>
</dbReference>
<evidence type="ECO:0000256" key="1">
    <source>
        <dbReference type="ARBA" id="ARBA00004613"/>
    </source>
</evidence>
<keyword evidence="3" id="KW-0677">Repeat</keyword>
<dbReference type="Proteomes" id="UP001500279">
    <property type="component" value="Unassembled WGS sequence"/>
</dbReference>
<dbReference type="PANTHER" id="PTHR42834">
    <property type="entry name" value="ENDONUCLEASE/EXONUCLEASE/PHOSPHATASE FAMILY PROTEIN (AFU_ORTHOLOGUE AFUA_3G09210)"/>
    <property type="match status" value="1"/>
</dbReference>
<protein>
    <recommendedName>
        <fullName evidence="5">LTD domain-containing protein</fullName>
    </recommendedName>
</protein>
<dbReference type="InterPro" id="IPR036415">
    <property type="entry name" value="Lamin_tail_dom_sf"/>
</dbReference>
<dbReference type="CDD" id="cd10283">
    <property type="entry name" value="MnuA_DNase1-like"/>
    <property type="match status" value="1"/>
</dbReference>
<feature type="chain" id="PRO_5045193368" description="LTD domain-containing protein" evidence="4">
    <location>
        <begin position="22"/>
        <end position="943"/>
    </location>
</feature>
<gene>
    <name evidence="6" type="ORF">GCM10009107_62820</name>
</gene>
<dbReference type="InterPro" id="IPR011049">
    <property type="entry name" value="Serralysin-like_metalloprot_C"/>
</dbReference>
<sequence length="943" mass="96926">MKLNPILAAALLAASASASFASTSGVVISQAYGGGGNSGATLKNDFIELYNAGAAAVSLNGWSVQYNSTTGTASWGVTTLSNITLQPGQYYLVQESAGTGGTQNLPTPDATGTLALSGTGGKVALVSSTTALTGDKPSSASIVDLVGYGSANYFEGSAAAPATTNTTAVQRAAAGCTDTDQNSADFAAGTPAPRNTASPVGTCTVSGPTQRTIPEIQGSGGASPFVGEKVQTSGVVTLVTNNSFYMQDLNGDGNAATSDGILVYTGSAPTVVAGQLVQLQGTVAEFNTGAATNADTLAHTVTELTGISGISVLSSGNVITPTVVTLPESVDGELERYEGMLVTINGPLTVQQNYFLGRYGQLSLAVNGRQEQPTNRFRPGADAQALNDANNRARILLDDGTSVQNPNPTPYIGADNTVRAGDTIATLTGVIDYGLATSSNTDYGDYKIQPVGAVAITRANVRPTVPATTGGNLRVASFNVLNFFTTFTDGTTADGQSGQGCTLGDSTSASNCRGANNVAEFERQRAKIVEAIAAIDADALGLMEMQNNGSTAVQNLVDALNAKVGAGTYAIVPDPAAGTGTDAIKVAMIYKPARLAPAGLASSDTDPVNNRPTLAQTLVAANGQRFTLVVNHLKSKSSCPAVGDANYEGNFDSGDGQGCWNAQRVQQAQRLITWVNSLSAGAGTTDAVLLGDFNAYAQEDPVATLVNGGFQDQIARFNSFGYSYVFNGVSGRLDHGFVSPSLAAKVTDATDFHINADEPAIIDYNTEFKQPACPTCGPDYYSATEYRSSDHDPMVMGLSLLTTIQGTDGREEIIGTAGDDVIIGGGKIDKITTGAGKDLVVINAVADAMDLVTDFVPGEDRVDLHGLLASIGYTGSDPIADGTIRVADGQRGAKVQLKTATSRTGYQTMVLLQGVSAADIVPSRDLVLSGPTLQKKRSRKSVH</sequence>
<feature type="domain" description="LTD" evidence="5">
    <location>
        <begin position="16"/>
        <end position="150"/>
    </location>
</feature>
<dbReference type="NCBIfam" id="NF033681">
    <property type="entry name" value="ExeM_NucH_DNase"/>
    <property type="match status" value="1"/>
</dbReference>
<dbReference type="Pfam" id="PF00932">
    <property type="entry name" value="LTD"/>
    <property type="match status" value="1"/>
</dbReference>
<dbReference type="Pfam" id="PF03372">
    <property type="entry name" value="Exo_endo_phos"/>
    <property type="match status" value="1"/>
</dbReference>
<dbReference type="InterPro" id="IPR001322">
    <property type="entry name" value="Lamin_tail_dom"/>
</dbReference>
<reference evidence="6 7" key="1">
    <citation type="journal article" date="2019" name="Int. J. Syst. Evol. Microbiol.">
        <title>The Global Catalogue of Microorganisms (GCM) 10K type strain sequencing project: providing services to taxonomists for standard genome sequencing and annotation.</title>
        <authorList>
            <consortium name="The Broad Institute Genomics Platform"/>
            <consortium name="The Broad Institute Genome Sequencing Center for Infectious Disease"/>
            <person name="Wu L."/>
            <person name="Ma J."/>
        </authorList>
    </citation>
    <scope>NUCLEOTIDE SEQUENCE [LARGE SCALE GENOMIC DNA]</scope>
    <source>
        <strain evidence="6 7">JCM 15503</strain>
    </source>
</reference>